<dbReference type="PROSITE" id="PS00107">
    <property type="entry name" value="PROTEIN_KINASE_ATP"/>
    <property type="match status" value="1"/>
</dbReference>
<dbReference type="EMBL" id="AFQF01005134">
    <property type="protein sequence ID" value="EGU73049.1"/>
    <property type="molecule type" value="Genomic_DNA"/>
</dbReference>
<dbReference type="PANTHER" id="PTHR24361">
    <property type="entry name" value="MITOGEN-ACTIVATED KINASE KINASE KINASE"/>
    <property type="match status" value="1"/>
</dbReference>
<evidence type="ECO:0000256" key="4">
    <source>
        <dbReference type="ARBA" id="ARBA00022741"/>
    </source>
</evidence>
<dbReference type="Gene3D" id="3.30.200.20">
    <property type="entry name" value="Phosphorylase Kinase, domain 1"/>
    <property type="match status" value="1"/>
</dbReference>
<dbReference type="GO" id="GO:0005737">
    <property type="term" value="C:cytoplasm"/>
    <property type="evidence" value="ECO:0007669"/>
    <property type="project" value="TreeGrafter"/>
</dbReference>
<keyword evidence="2" id="KW-0723">Serine/threonine-protein kinase</keyword>
<evidence type="ECO:0000256" key="1">
    <source>
        <dbReference type="ARBA" id="ARBA00012513"/>
    </source>
</evidence>
<keyword evidence="3" id="KW-0808">Transferase</keyword>
<protein>
    <recommendedName>
        <fullName evidence="1">non-specific serine/threonine protein kinase</fullName>
        <ecNumber evidence="1">2.7.11.1</ecNumber>
    </recommendedName>
</protein>
<dbReference type="OrthoDB" id="5979581at2759"/>
<keyword evidence="6 9" id="KW-0067">ATP-binding</keyword>
<proteinExistence type="predicted"/>
<keyword evidence="4 9" id="KW-0547">Nucleotide-binding</keyword>
<feature type="domain" description="Protein kinase" evidence="10">
    <location>
        <begin position="37"/>
        <end position="337"/>
    </location>
</feature>
<gene>
    <name evidence="11" type="ORF">FOXB_16440</name>
</gene>
<evidence type="ECO:0000256" key="9">
    <source>
        <dbReference type="PROSITE-ProRule" id="PRU10141"/>
    </source>
</evidence>
<evidence type="ECO:0000256" key="3">
    <source>
        <dbReference type="ARBA" id="ARBA00022679"/>
    </source>
</evidence>
<evidence type="ECO:0000256" key="8">
    <source>
        <dbReference type="ARBA" id="ARBA00048679"/>
    </source>
</evidence>
<dbReference type="AlphaFoldDB" id="F9GCQ7"/>
<dbReference type="SUPFAM" id="SSF56112">
    <property type="entry name" value="Protein kinase-like (PK-like)"/>
    <property type="match status" value="1"/>
</dbReference>
<reference evidence="11" key="1">
    <citation type="journal article" date="2012" name="Mol. Plant Microbe Interact.">
        <title>A highly conserved effector in Fusarium oxysporum is required for full virulence on Arabidopsis.</title>
        <authorList>
            <person name="Thatcher L.F."/>
            <person name="Gardiner D.M."/>
            <person name="Kazan K."/>
            <person name="Manners J."/>
        </authorList>
    </citation>
    <scope>NUCLEOTIDE SEQUENCE [LARGE SCALE GENOMIC DNA]</scope>
    <source>
        <strain evidence="11">Fo5176</strain>
    </source>
</reference>
<feature type="binding site" evidence="9">
    <location>
        <position position="65"/>
    </location>
    <ligand>
        <name>ATP</name>
        <dbReference type="ChEBI" id="CHEBI:30616"/>
    </ligand>
</feature>
<evidence type="ECO:0000313" key="11">
    <source>
        <dbReference type="EMBL" id="EGU73049.1"/>
    </source>
</evidence>
<dbReference type="PANTHER" id="PTHR24361:SF433">
    <property type="entry name" value="PROTEIN KINASE DOMAIN-CONTAINING PROTEIN"/>
    <property type="match status" value="1"/>
</dbReference>
<comment type="catalytic activity">
    <reaction evidence="7">
        <text>L-threonyl-[protein] + ATP = O-phospho-L-threonyl-[protein] + ADP + H(+)</text>
        <dbReference type="Rhea" id="RHEA:46608"/>
        <dbReference type="Rhea" id="RHEA-COMP:11060"/>
        <dbReference type="Rhea" id="RHEA-COMP:11605"/>
        <dbReference type="ChEBI" id="CHEBI:15378"/>
        <dbReference type="ChEBI" id="CHEBI:30013"/>
        <dbReference type="ChEBI" id="CHEBI:30616"/>
        <dbReference type="ChEBI" id="CHEBI:61977"/>
        <dbReference type="ChEBI" id="CHEBI:456216"/>
        <dbReference type="EC" id="2.7.11.1"/>
    </reaction>
</comment>
<accession>F9GCQ7</accession>
<dbReference type="InterPro" id="IPR011009">
    <property type="entry name" value="Kinase-like_dom_sf"/>
</dbReference>
<keyword evidence="5" id="KW-0418">Kinase</keyword>
<dbReference type="Pfam" id="PF00069">
    <property type="entry name" value="Pkinase"/>
    <property type="match status" value="1"/>
</dbReference>
<sequence>MPAESEVTWTGILTTLLELSLTPTPSEKSPITIGEWIVSAGTVGKGASGMVSSALNVQGKRFALKILQDGKDKERARKLQTKLETLAALSQKNNENRMLRLIEVIADDERSANRIVDVWFVQEPAAQDMLFRCLSRGCLNKGMRDEISSNVQRMSLPTRISIIIAVLAGILGATDFLNRNGWIQGNLKPVNIGIRSWTPEYKSLVLLDLDEAEESPLLGIHHHARPGTGGTIGWLASEREMTGYNELADIWSIGVMAIEMIRARHPWRRGMNPWRPSSESSQLQKQLLDMYGETFKALNKLDNQGMALNSVVRDSGANFLASLRNAVRGTVLIYAFLVSALCCRNWSGIVV</sequence>
<dbReference type="EC" id="2.7.11.1" evidence="1"/>
<comment type="catalytic activity">
    <reaction evidence="8">
        <text>L-seryl-[protein] + ATP = O-phospho-L-seryl-[protein] + ADP + H(+)</text>
        <dbReference type="Rhea" id="RHEA:17989"/>
        <dbReference type="Rhea" id="RHEA-COMP:9863"/>
        <dbReference type="Rhea" id="RHEA-COMP:11604"/>
        <dbReference type="ChEBI" id="CHEBI:15378"/>
        <dbReference type="ChEBI" id="CHEBI:29999"/>
        <dbReference type="ChEBI" id="CHEBI:30616"/>
        <dbReference type="ChEBI" id="CHEBI:83421"/>
        <dbReference type="ChEBI" id="CHEBI:456216"/>
        <dbReference type="EC" id="2.7.11.1"/>
    </reaction>
</comment>
<dbReference type="STRING" id="660025.F9GCQ7"/>
<organism evidence="11">
    <name type="scientific">Fusarium oxysporum (strain Fo5176)</name>
    <name type="common">Fusarium vascular wilt</name>
    <dbReference type="NCBI Taxonomy" id="660025"/>
    <lineage>
        <taxon>Eukaryota</taxon>
        <taxon>Fungi</taxon>
        <taxon>Dikarya</taxon>
        <taxon>Ascomycota</taxon>
        <taxon>Pezizomycotina</taxon>
        <taxon>Sordariomycetes</taxon>
        <taxon>Hypocreomycetidae</taxon>
        <taxon>Hypocreales</taxon>
        <taxon>Nectriaceae</taxon>
        <taxon>Fusarium</taxon>
        <taxon>Fusarium oxysporum species complex</taxon>
    </lineage>
</organism>
<dbReference type="PROSITE" id="PS50011">
    <property type="entry name" value="PROTEIN_KINASE_DOM"/>
    <property type="match status" value="1"/>
</dbReference>
<dbReference type="InterPro" id="IPR053235">
    <property type="entry name" value="Ser_Thr_kinase"/>
</dbReference>
<dbReference type="InterPro" id="IPR017441">
    <property type="entry name" value="Protein_kinase_ATP_BS"/>
</dbReference>
<evidence type="ECO:0000256" key="7">
    <source>
        <dbReference type="ARBA" id="ARBA00047899"/>
    </source>
</evidence>
<dbReference type="GO" id="GO:0005524">
    <property type="term" value="F:ATP binding"/>
    <property type="evidence" value="ECO:0007669"/>
    <property type="project" value="UniProtKB-UniRule"/>
</dbReference>
<evidence type="ECO:0000259" key="10">
    <source>
        <dbReference type="PROSITE" id="PS50011"/>
    </source>
</evidence>
<evidence type="ECO:0000256" key="6">
    <source>
        <dbReference type="ARBA" id="ARBA00022840"/>
    </source>
</evidence>
<evidence type="ECO:0000256" key="2">
    <source>
        <dbReference type="ARBA" id="ARBA00022527"/>
    </source>
</evidence>
<dbReference type="InterPro" id="IPR000719">
    <property type="entry name" value="Prot_kinase_dom"/>
</dbReference>
<dbReference type="Gene3D" id="1.10.510.10">
    <property type="entry name" value="Transferase(Phosphotransferase) domain 1"/>
    <property type="match status" value="1"/>
</dbReference>
<dbReference type="SMART" id="SM00220">
    <property type="entry name" value="S_TKc"/>
    <property type="match status" value="1"/>
</dbReference>
<comment type="caution">
    <text evidence="11">The sequence shown here is derived from an EMBL/GenBank/DDBJ whole genome shotgun (WGS) entry which is preliminary data.</text>
</comment>
<name>F9GCQ7_FUSOF</name>
<evidence type="ECO:0000256" key="5">
    <source>
        <dbReference type="ARBA" id="ARBA00022777"/>
    </source>
</evidence>
<dbReference type="GO" id="GO:0004674">
    <property type="term" value="F:protein serine/threonine kinase activity"/>
    <property type="evidence" value="ECO:0007669"/>
    <property type="project" value="UniProtKB-KW"/>
</dbReference>